<name>A0A540R6I2_9CORY</name>
<proteinExistence type="predicted"/>
<keyword evidence="4 6" id="KW-1133">Transmembrane helix</keyword>
<sequence>MSTATLTFQLHRASLHARTGTGTLSLLSILSIAVGSTAAFLVSGGTWMFWVRAHHPELITESMRATNGNEPGFLYLWFTLAMFACAFIVPALFSLTAQAAVLGASGRERRLATLRLLGLSSRDVTRMTVIETGIQAIIGIALGLASSVLLAPVFTNLEFQDRPVELREILLPWWGYLAVAATLFFLALGAAFVGMQRVRVSPLGVARRSTPPALKYWRLIAFVLLVAVVAVIVRNFDFDAAIAAIAGMIGLLLLVVLSINFVAPYLLQVAGHIASLFPGTAHFVAWQRVATNGKRAWRRVASLAFFGFLAGYLVCSPLKQDNLTLAMSEEGDSLPFFKDVSTGALLTLLFGFILTGLSIFLGQASAAFEGAQLSRSLQLMGVPRRFHTAVNFIEISGPAVGVSLLGFALGAPFAFVMFSSVGSDVDIAGRLLMALSFLGAGWGITLIAALAAEPLRSRVLASGGRHE</sequence>
<reference evidence="8 9" key="1">
    <citation type="submission" date="2019-06" db="EMBL/GenBank/DDBJ databases">
        <title>Draft genome of C. phoceense Strain 272.</title>
        <authorList>
            <person name="Pacheco L.G.C."/>
            <person name="Barberis C.M."/>
            <person name="Almuzara M.N."/>
            <person name="Traglia G.M."/>
            <person name="Santos C.S."/>
            <person name="Rocha D.J.P.G."/>
            <person name="Aguiar E.R.G.R."/>
            <person name="Vay C.A."/>
        </authorList>
    </citation>
    <scope>NUCLEOTIDE SEQUENCE [LARGE SCALE GENOMIC DNA]</scope>
    <source>
        <strain evidence="8 9">272</strain>
    </source>
</reference>
<organism evidence="8 9">
    <name type="scientific">Corynebacterium phoceense</name>
    <dbReference type="NCBI Taxonomy" id="1686286"/>
    <lineage>
        <taxon>Bacteria</taxon>
        <taxon>Bacillati</taxon>
        <taxon>Actinomycetota</taxon>
        <taxon>Actinomycetes</taxon>
        <taxon>Mycobacteriales</taxon>
        <taxon>Corynebacteriaceae</taxon>
        <taxon>Corynebacterium</taxon>
    </lineage>
</organism>
<keyword evidence="2" id="KW-1003">Cell membrane</keyword>
<evidence type="ECO:0000313" key="8">
    <source>
        <dbReference type="EMBL" id="TQE43351.1"/>
    </source>
</evidence>
<protein>
    <submittedName>
        <fullName evidence="8">FtsX-like permease family protein</fullName>
    </submittedName>
</protein>
<feature type="transmembrane region" description="Helical" evidence="6">
    <location>
        <begin position="27"/>
        <end position="51"/>
    </location>
</feature>
<dbReference type="Proteomes" id="UP000318080">
    <property type="component" value="Unassembled WGS sequence"/>
</dbReference>
<feature type="transmembrane region" description="Helical" evidence="6">
    <location>
        <begin position="134"/>
        <end position="157"/>
    </location>
</feature>
<dbReference type="InterPro" id="IPR003838">
    <property type="entry name" value="ABC3_permease_C"/>
</dbReference>
<dbReference type="EMBL" id="VHIR01000009">
    <property type="protein sequence ID" value="TQE43351.1"/>
    <property type="molecule type" value="Genomic_DNA"/>
</dbReference>
<feature type="transmembrane region" description="Helical" evidence="6">
    <location>
        <begin position="389"/>
        <end position="415"/>
    </location>
</feature>
<accession>A0A540R6I2</accession>
<evidence type="ECO:0000256" key="4">
    <source>
        <dbReference type="ARBA" id="ARBA00022989"/>
    </source>
</evidence>
<feature type="domain" description="ABC3 transporter permease C-terminal" evidence="7">
    <location>
        <begin position="83"/>
        <end position="199"/>
    </location>
</feature>
<comment type="caution">
    <text evidence="8">The sequence shown here is derived from an EMBL/GenBank/DDBJ whole genome shotgun (WGS) entry which is preliminary data.</text>
</comment>
<feature type="transmembrane region" description="Helical" evidence="6">
    <location>
        <begin position="296"/>
        <end position="314"/>
    </location>
</feature>
<evidence type="ECO:0000256" key="1">
    <source>
        <dbReference type="ARBA" id="ARBA00004651"/>
    </source>
</evidence>
<dbReference type="AlphaFoldDB" id="A0A540R6I2"/>
<gene>
    <name evidence="8" type="ORF">EJK80_07275</name>
</gene>
<keyword evidence="3 6" id="KW-0812">Transmembrane</keyword>
<feature type="transmembrane region" description="Helical" evidence="6">
    <location>
        <begin position="72"/>
        <end position="93"/>
    </location>
</feature>
<dbReference type="STRING" id="1686286.GCA_900092335_01986"/>
<keyword evidence="9" id="KW-1185">Reference proteome</keyword>
<evidence type="ECO:0000313" key="9">
    <source>
        <dbReference type="Proteomes" id="UP000318080"/>
    </source>
</evidence>
<comment type="subcellular location">
    <subcellularLocation>
        <location evidence="1">Cell membrane</location>
        <topology evidence="1">Multi-pass membrane protein</topology>
    </subcellularLocation>
</comment>
<evidence type="ECO:0000256" key="6">
    <source>
        <dbReference type="SAM" id="Phobius"/>
    </source>
</evidence>
<dbReference type="Pfam" id="PF02687">
    <property type="entry name" value="FtsX"/>
    <property type="match status" value="1"/>
</dbReference>
<dbReference type="RefSeq" id="WP_141628945.1">
    <property type="nucleotide sequence ID" value="NZ_VHIR01000009.1"/>
</dbReference>
<feature type="transmembrane region" description="Helical" evidence="6">
    <location>
        <begin position="169"/>
        <end position="195"/>
    </location>
</feature>
<evidence type="ECO:0000259" key="7">
    <source>
        <dbReference type="Pfam" id="PF02687"/>
    </source>
</evidence>
<feature type="transmembrane region" description="Helical" evidence="6">
    <location>
        <begin position="240"/>
        <end position="259"/>
    </location>
</feature>
<dbReference type="GO" id="GO:0005886">
    <property type="term" value="C:plasma membrane"/>
    <property type="evidence" value="ECO:0007669"/>
    <property type="project" value="UniProtKB-SubCell"/>
</dbReference>
<feature type="transmembrane region" description="Helical" evidence="6">
    <location>
        <begin position="215"/>
        <end position="233"/>
    </location>
</feature>
<feature type="transmembrane region" description="Helical" evidence="6">
    <location>
        <begin position="344"/>
        <end position="368"/>
    </location>
</feature>
<keyword evidence="5 6" id="KW-0472">Membrane</keyword>
<evidence type="ECO:0000256" key="5">
    <source>
        <dbReference type="ARBA" id="ARBA00023136"/>
    </source>
</evidence>
<feature type="transmembrane region" description="Helical" evidence="6">
    <location>
        <begin position="427"/>
        <end position="452"/>
    </location>
</feature>
<evidence type="ECO:0000256" key="3">
    <source>
        <dbReference type="ARBA" id="ARBA00022692"/>
    </source>
</evidence>
<evidence type="ECO:0000256" key="2">
    <source>
        <dbReference type="ARBA" id="ARBA00022475"/>
    </source>
</evidence>